<dbReference type="EMBL" id="SMOL01000487">
    <property type="protein sequence ID" value="KAB2611117.1"/>
    <property type="molecule type" value="Genomic_DNA"/>
</dbReference>
<reference evidence="4" key="2">
    <citation type="submission" date="2019-10" db="EMBL/GenBank/DDBJ databases">
        <title>A de novo genome assembly of a pear dwarfing rootstock.</title>
        <authorList>
            <person name="Wang F."/>
            <person name="Wang J."/>
            <person name="Li S."/>
            <person name="Zhang Y."/>
            <person name="Fang M."/>
            <person name="Ma L."/>
            <person name="Zhao Y."/>
            <person name="Jiang S."/>
        </authorList>
    </citation>
    <scope>NUCLEOTIDE SEQUENCE [LARGE SCALE GENOMIC DNA]</scope>
</reference>
<comment type="caution">
    <text evidence="3">The sequence shown here is derived from an EMBL/GenBank/DDBJ whole genome shotgun (WGS) entry which is preliminary data.</text>
</comment>
<feature type="signal peptide" evidence="2">
    <location>
        <begin position="1"/>
        <end position="32"/>
    </location>
</feature>
<dbReference type="PANTHER" id="PTHR35463">
    <property type="entry name" value="TRANSMEMBRANE PROTEIN"/>
    <property type="match status" value="1"/>
</dbReference>
<name>A0A5N5G7E9_9ROSA</name>
<dbReference type="OrthoDB" id="690661at2759"/>
<reference evidence="3 4" key="3">
    <citation type="submission" date="2019-11" db="EMBL/GenBank/DDBJ databases">
        <title>A de novo genome assembly of a pear dwarfing rootstock.</title>
        <authorList>
            <person name="Wang F."/>
            <person name="Wang J."/>
            <person name="Li S."/>
            <person name="Zhang Y."/>
            <person name="Fang M."/>
            <person name="Ma L."/>
            <person name="Zhao Y."/>
            <person name="Jiang S."/>
        </authorList>
    </citation>
    <scope>NUCLEOTIDE SEQUENCE [LARGE SCALE GENOMIC DNA]</scope>
    <source>
        <strain evidence="3">S2</strain>
        <tissue evidence="3">Leaf</tissue>
    </source>
</reference>
<reference evidence="3 4" key="1">
    <citation type="submission" date="2019-09" db="EMBL/GenBank/DDBJ databases">
        <authorList>
            <person name="Ou C."/>
        </authorList>
    </citation>
    <scope>NUCLEOTIDE SEQUENCE [LARGE SCALE GENOMIC DNA]</scope>
    <source>
        <strain evidence="3">S2</strain>
        <tissue evidence="3">Leaf</tissue>
    </source>
</reference>
<feature type="region of interest" description="Disordered" evidence="1">
    <location>
        <begin position="155"/>
        <end position="179"/>
    </location>
</feature>
<protein>
    <submittedName>
        <fullName evidence="3">Uncharacterized protein</fullName>
    </submittedName>
</protein>
<feature type="chain" id="PRO_5024418758" evidence="2">
    <location>
        <begin position="33"/>
        <end position="179"/>
    </location>
</feature>
<evidence type="ECO:0000313" key="4">
    <source>
        <dbReference type="Proteomes" id="UP000327157"/>
    </source>
</evidence>
<evidence type="ECO:0000256" key="1">
    <source>
        <dbReference type="SAM" id="MobiDB-lite"/>
    </source>
</evidence>
<dbReference type="Proteomes" id="UP000327157">
    <property type="component" value="Chromosome 17"/>
</dbReference>
<organism evidence="3 4">
    <name type="scientific">Pyrus ussuriensis x Pyrus communis</name>
    <dbReference type="NCBI Taxonomy" id="2448454"/>
    <lineage>
        <taxon>Eukaryota</taxon>
        <taxon>Viridiplantae</taxon>
        <taxon>Streptophyta</taxon>
        <taxon>Embryophyta</taxon>
        <taxon>Tracheophyta</taxon>
        <taxon>Spermatophyta</taxon>
        <taxon>Magnoliopsida</taxon>
        <taxon>eudicotyledons</taxon>
        <taxon>Gunneridae</taxon>
        <taxon>Pentapetalae</taxon>
        <taxon>rosids</taxon>
        <taxon>fabids</taxon>
        <taxon>Rosales</taxon>
        <taxon>Rosaceae</taxon>
        <taxon>Amygdaloideae</taxon>
        <taxon>Maleae</taxon>
        <taxon>Pyrus</taxon>
    </lineage>
</organism>
<evidence type="ECO:0000256" key="2">
    <source>
        <dbReference type="SAM" id="SignalP"/>
    </source>
</evidence>
<feature type="compositionally biased region" description="Basic and acidic residues" evidence="1">
    <location>
        <begin position="168"/>
        <end position="179"/>
    </location>
</feature>
<gene>
    <name evidence="3" type="ORF">D8674_019149</name>
</gene>
<dbReference type="AlphaFoldDB" id="A0A5N5G7E9"/>
<sequence>MEFKPRICSCGILVILCIFFLINTCAPTGVLGEGEQQQQYKMEEERVNEQPKKPSMWEMTKNAFSLYTSSPLRVATYLDKSKTLFNQIRAYFFPPNLDFRGSMRNIEVEPGSSGGDGAGGKVTEVVGKSFGKSKETVEDSAKSAAKIVGETVQKTKEKVKRSFSGSDKNTESKEAQSEL</sequence>
<keyword evidence="2" id="KW-0732">Signal</keyword>
<dbReference type="PANTHER" id="PTHR35463:SF11">
    <property type="entry name" value="TRANSMEMBRANE PROTEIN"/>
    <property type="match status" value="1"/>
</dbReference>
<evidence type="ECO:0000313" key="3">
    <source>
        <dbReference type="EMBL" id="KAB2611117.1"/>
    </source>
</evidence>
<accession>A0A5N5G7E9</accession>
<proteinExistence type="predicted"/>
<keyword evidence="4" id="KW-1185">Reference proteome</keyword>